<reference evidence="1 2" key="1">
    <citation type="submission" date="2012-04" db="EMBL/GenBank/DDBJ databases">
        <title>The Genome Sequence of Bacillus cereus MC67.</title>
        <authorList>
            <consortium name="The Broad Institute Genome Sequencing Platform"/>
            <consortium name="The Broad Institute Genome Sequencing Center for Infectious Disease"/>
            <person name="Feldgarden M."/>
            <person name="Van der Auwera G.A."/>
            <person name="Mahillon J."/>
            <person name="Duprez V."/>
            <person name="Timmery S."/>
            <person name="Mattelet C."/>
            <person name="Dierick K."/>
            <person name="Sun M."/>
            <person name="Yu Z."/>
            <person name="Zhu L."/>
            <person name="Hu X."/>
            <person name="Shank E.B."/>
            <person name="Swiecicka I."/>
            <person name="Hansen B.M."/>
            <person name="Andrup L."/>
            <person name="Young S.K."/>
            <person name="Zeng Q."/>
            <person name="Gargeya S."/>
            <person name="Fitzgerald M."/>
            <person name="Haas B."/>
            <person name="Abouelleil A."/>
            <person name="Alvarado L."/>
            <person name="Arachchi H.M."/>
            <person name="Berlin A."/>
            <person name="Chapman S.B."/>
            <person name="Goldberg J."/>
            <person name="Griggs A."/>
            <person name="Gujja S."/>
            <person name="Hansen M."/>
            <person name="Howarth C."/>
            <person name="Imamovic A."/>
            <person name="Larimer J."/>
            <person name="McCowen C."/>
            <person name="Montmayeur A."/>
            <person name="Murphy C."/>
            <person name="Neiman D."/>
            <person name="Pearson M."/>
            <person name="Priest M."/>
            <person name="Roberts A."/>
            <person name="Saif S."/>
            <person name="Shea T."/>
            <person name="Sisk P."/>
            <person name="Sykes S."/>
            <person name="Wortman J."/>
            <person name="Nusbaum C."/>
            <person name="Birren B."/>
        </authorList>
    </citation>
    <scope>NUCLEOTIDE SEQUENCE [LARGE SCALE GENOMIC DNA]</scope>
    <source>
        <strain evidence="1 2">MC67</strain>
    </source>
</reference>
<dbReference type="InterPro" id="IPR036689">
    <property type="entry name" value="ESAT-6-like_sf"/>
</dbReference>
<dbReference type="InterPro" id="IPR010310">
    <property type="entry name" value="T7SS_ESAT-6-like"/>
</dbReference>
<accession>J8CFH2</accession>
<comment type="caution">
    <text evidence="1">The sequence shown here is derived from an EMBL/GenBank/DDBJ whole genome shotgun (WGS) entry which is preliminary data.</text>
</comment>
<sequence length="68" mass="8154">MEIKVKPEQLEQIAKNISEMQTHSQNIQQNLNQSMFSIQMQWQGAASQHFYGEYMRSMRLMESYIRNL</sequence>
<dbReference type="Pfam" id="PF06013">
    <property type="entry name" value="WXG100"/>
    <property type="match status" value="1"/>
</dbReference>
<dbReference type="Proteomes" id="UP000006997">
    <property type="component" value="Unassembled WGS sequence"/>
</dbReference>
<dbReference type="NCBIfam" id="TIGR03930">
    <property type="entry name" value="WXG100_ESAT6"/>
    <property type="match status" value="1"/>
</dbReference>
<evidence type="ECO:0000313" key="1">
    <source>
        <dbReference type="EMBL" id="EJR04964.1"/>
    </source>
</evidence>
<organism evidence="1 2">
    <name type="scientific">Bacillus cereus MC67</name>
    <dbReference type="NCBI Taxonomy" id="1053219"/>
    <lineage>
        <taxon>Bacteria</taxon>
        <taxon>Bacillati</taxon>
        <taxon>Bacillota</taxon>
        <taxon>Bacilli</taxon>
        <taxon>Bacillales</taxon>
        <taxon>Bacillaceae</taxon>
        <taxon>Bacillus</taxon>
        <taxon>Bacillus cereus group</taxon>
    </lineage>
</organism>
<name>J8CFH2_BACCE</name>
<proteinExistence type="predicted"/>
<dbReference type="HOGENOM" id="CLU_158563_3_2_9"/>
<evidence type="ECO:0000313" key="2">
    <source>
        <dbReference type="Proteomes" id="UP000006997"/>
    </source>
</evidence>
<dbReference type="Gene3D" id="1.10.287.850">
    <property type="entry name" value="HP0062-like domain"/>
    <property type="match status" value="1"/>
</dbReference>
<dbReference type="EMBL" id="AHEN01000003">
    <property type="protein sequence ID" value="EJR04964.1"/>
    <property type="molecule type" value="Genomic_DNA"/>
</dbReference>
<dbReference type="AlphaFoldDB" id="J8CFH2"/>
<gene>
    <name evidence="1" type="ORF">II3_00243</name>
</gene>
<protein>
    <submittedName>
        <fullName evidence="1">WXG100 family type VII secretion target</fullName>
    </submittedName>
</protein>
<dbReference type="SUPFAM" id="SSF140453">
    <property type="entry name" value="EsxAB dimer-like"/>
    <property type="match status" value="1"/>
</dbReference>